<sequence length="389" mass="42618">MASSTNSRSSGPRSRDDASPGPWTERQTASSSNNNPVRAGQTVILLFPLLKVLRCTEDDCHHSYAPVSWTSRVQSLLRHLEQDHGFHQLDKIYRCTRCDTVLTSRPTTHACLRGGAVEESASPARYRCDRCSASFPSSRGLLNHQLWHRDRDARQAPRGNSTVARTTSRRATIPEAVQHTSPNRSDRVDDGATPLATASVDPPTPPGEVTDSAPDVLSDSPTSSPHLPAAVPPDATHDDSTVPLDARDTNAQSRSPPSADTHPDPLGGLTATLRQLLTVPPTGTTWQTCEESWARAVLLVSDAVRLPTVSDDCRPRAVNAANARDIKRLYRRNRRKAVRLILDGPSTTCSIPLPVLVQHWSSTWSERMADTSPLFRRPVAQAGLQFFYI</sequence>
<keyword evidence="2" id="KW-1185">Reference proteome</keyword>
<evidence type="ECO:0000313" key="1">
    <source>
        <dbReference type="EMBL" id="KAH6943164.1"/>
    </source>
</evidence>
<gene>
    <name evidence="1" type="ORF">HPB50_016760</name>
</gene>
<proteinExistence type="predicted"/>
<protein>
    <submittedName>
        <fullName evidence="1">Uncharacterized protein</fullName>
    </submittedName>
</protein>
<organism evidence="1 2">
    <name type="scientific">Hyalomma asiaticum</name>
    <name type="common">Tick</name>
    <dbReference type="NCBI Taxonomy" id="266040"/>
    <lineage>
        <taxon>Eukaryota</taxon>
        <taxon>Metazoa</taxon>
        <taxon>Ecdysozoa</taxon>
        <taxon>Arthropoda</taxon>
        <taxon>Chelicerata</taxon>
        <taxon>Arachnida</taxon>
        <taxon>Acari</taxon>
        <taxon>Parasitiformes</taxon>
        <taxon>Ixodida</taxon>
        <taxon>Ixodoidea</taxon>
        <taxon>Ixodidae</taxon>
        <taxon>Hyalomminae</taxon>
        <taxon>Hyalomma</taxon>
    </lineage>
</organism>
<comment type="caution">
    <text evidence="1">The sequence shown here is derived from an EMBL/GenBank/DDBJ whole genome shotgun (WGS) entry which is preliminary data.</text>
</comment>
<evidence type="ECO:0000313" key="2">
    <source>
        <dbReference type="Proteomes" id="UP000821845"/>
    </source>
</evidence>
<reference evidence="1" key="1">
    <citation type="submission" date="2020-05" db="EMBL/GenBank/DDBJ databases">
        <title>Large-scale comparative analyses of tick genomes elucidate their genetic diversity and vector capacities.</title>
        <authorList>
            <person name="Jia N."/>
            <person name="Wang J."/>
            <person name="Shi W."/>
            <person name="Du L."/>
            <person name="Sun Y."/>
            <person name="Zhan W."/>
            <person name="Jiang J."/>
            <person name="Wang Q."/>
            <person name="Zhang B."/>
            <person name="Ji P."/>
            <person name="Sakyi L.B."/>
            <person name="Cui X."/>
            <person name="Yuan T."/>
            <person name="Jiang B."/>
            <person name="Yang W."/>
            <person name="Lam T.T.-Y."/>
            <person name="Chang Q."/>
            <person name="Ding S."/>
            <person name="Wang X."/>
            <person name="Zhu J."/>
            <person name="Ruan X."/>
            <person name="Zhao L."/>
            <person name="Wei J."/>
            <person name="Que T."/>
            <person name="Du C."/>
            <person name="Cheng J."/>
            <person name="Dai P."/>
            <person name="Han X."/>
            <person name="Huang E."/>
            <person name="Gao Y."/>
            <person name="Liu J."/>
            <person name="Shao H."/>
            <person name="Ye R."/>
            <person name="Li L."/>
            <person name="Wei W."/>
            <person name="Wang X."/>
            <person name="Wang C."/>
            <person name="Yang T."/>
            <person name="Huo Q."/>
            <person name="Li W."/>
            <person name="Guo W."/>
            <person name="Chen H."/>
            <person name="Zhou L."/>
            <person name="Ni X."/>
            <person name="Tian J."/>
            <person name="Zhou Y."/>
            <person name="Sheng Y."/>
            <person name="Liu T."/>
            <person name="Pan Y."/>
            <person name="Xia L."/>
            <person name="Li J."/>
            <person name="Zhao F."/>
            <person name="Cao W."/>
        </authorList>
    </citation>
    <scope>NUCLEOTIDE SEQUENCE</scope>
    <source>
        <strain evidence="1">Hyas-2018</strain>
    </source>
</reference>
<dbReference type="Proteomes" id="UP000821845">
    <property type="component" value="Chromosome 10"/>
</dbReference>
<accession>A0ACB7TE88</accession>
<dbReference type="EMBL" id="CM023490">
    <property type="protein sequence ID" value="KAH6943164.1"/>
    <property type="molecule type" value="Genomic_DNA"/>
</dbReference>
<name>A0ACB7TE88_HYAAI</name>